<reference evidence="7 8" key="1">
    <citation type="submission" date="2017-09" db="EMBL/GenBank/DDBJ databases">
        <title>Depth-based differentiation of microbial function through sediment-hosted aquifers and enrichment of novel symbionts in the deep terrestrial subsurface.</title>
        <authorList>
            <person name="Probst A.J."/>
            <person name="Ladd B."/>
            <person name="Jarett J.K."/>
            <person name="Geller-Mcgrath D.E."/>
            <person name="Sieber C.M."/>
            <person name="Emerson J.B."/>
            <person name="Anantharaman K."/>
            <person name="Thomas B.C."/>
            <person name="Malmstrom R."/>
            <person name="Stieglmeier M."/>
            <person name="Klingl A."/>
            <person name="Woyke T."/>
            <person name="Ryan C.M."/>
            <person name="Banfield J.F."/>
        </authorList>
    </citation>
    <scope>NUCLEOTIDE SEQUENCE [LARGE SCALE GENOMIC DNA]</scope>
    <source>
        <strain evidence="7">CG07_land_8_20_14_0_80_42_15</strain>
    </source>
</reference>
<dbReference type="PANTHER" id="PTHR30413">
    <property type="entry name" value="INNER MEMBRANE TRANSPORT PERMEASE"/>
    <property type="match status" value="1"/>
</dbReference>
<comment type="similarity">
    <text evidence="2">Belongs to the ABC-2 integral membrane protein family.</text>
</comment>
<protein>
    <recommendedName>
        <fullName evidence="6">ABC transmembrane type-2 domain-containing protein</fullName>
    </recommendedName>
</protein>
<keyword evidence="5" id="KW-0812">Transmembrane</keyword>
<evidence type="ECO:0000313" key="7">
    <source>
        <dbReference type="EMBL" id="PIU42210.1"/>
    </source>
</evidence>
<keyword evidence="4" id="KW-0997">Cell inner membrane</keyword>
<dbReference type="PANTHER" id="PTHR30413:SF8">
    <property type="entry name" value="TRANSPORT PERMEASE PROTEIN"/>
    <property type="match status" value="1"/>
</dbReference>
<feature type="domain" description="ABC transmembrane type-2" evidence="6">
    <location>
        <begin position="43"/>
        <end position="265"/>
    </location>
</feature>
<feature type="transmembrane region" description="Helical" evidence="5">
    <location>
        <begin position="244"/>
        <end position="262"/>
    </location>
</feature>
<evidence type="ECO:0000259" key="6">
    <source>
        <dbReference type="PROSITE" id="PS51012"/>
    </source>
</evidence>
<proteinExistence type="inferred from homology"/>
<comment type="caution">
    <text evidence="7">The sequence shown here is derived from an EMBL/GenBank/DDBJ whole genome shotgun (WGS) entry which is preliminary data.</text>
</comment>
<evidence type="ECO:0000256" key="2">
    <source>
        <dbReference type="ARBA" id="ARBA00007783"/>
    </source>
</evidence>
<sequence>MARGRRNKINFLLDALKEIYAYRELLFTLSTRSIKVHYKQTFFGIAWAIFTPLSTMLIFTFINKAKIINVDTGSIPYPIFAYCGLLPWMFFVGSLNSATTSLVDYGHLINKIYFPREILPVSAILSKLIDFFIASAVLIGLMGFYHVKLHIAIVTVPIILLIQLILTAGLSFFLSMGHLFYRDVGYIVQGVMPLLMFITSVIYPIKVKSPQLQGLLTAVNPMIPIIDSYRDAILLGKWPNPANIAIPICLCFSLLIIGLMWFHKVEHLFAENI</sequence>
<comment type="subcellular location">
    <subcellularLocation>
        <location evidence="1">Cell inner membrane</location>
        <topology evidence="1">Multi-pass membrane protein</topology>
    </subcellularLocation>
</comment>
<dbReference type="InterPro" id="IPR047817">
    <property type="entry name" value="ABC2_TM_bact-type"/>
</dbReference>
<evidence type="ECO:0000313" key="8">
    <source>
        <dbReference type="Proteomes" id="UP000230052"/>
    </source>
</evidence>
<dbReference type="GO" id="GO:0005886">
    <property type="term" value="C:plasma membrane"/>
    <property type="evidence" value="ECO:0007669"/>
    <property type="project" value="UniProtKB-SubCell"/>
</dbReference>
<dbReference type="EMBL" id="PEWV01000015">
    <property type="protein sequence ID" value="PIU42210.1"/>
    <property type="molecule type" value="Genomic_DNA"/>
</dbReference>
<evidence type="ECO:0000256" key="5">
    <source>
        <dbReference type="SAM" id="Phobius"/>
    </source>
</evidence>
<feature type="transmembrane region" description="Helical" evidence="5">
    <location>
        <begin position="124"/>
        <end position="145"/>
    </location>
</feature>
<organism evidence="7 8">
    <name type="scientific">Candidatus Aquitaenariimonas noxiae</name>
    <dbReference type="NCBI Taxonomy" id="1974741"/>
    <lineage>
        <taxon>Bacteria</taxon>
        <taxon>Pseudomonadati</taxon>
        <taxon>Candidatus Omnitrophota</taxon>
        <taxon>Candidatus Aquitaenariimonas</taxon>
    </lineage>
</organism>
<feature type="transmembrane region" description="Helical" evidence="5">
    <location>
        <begin position="151"/>
        <end position="174"/>
    </location>
</feature>
<evidence type="ECO:0000256" key="4">
    <source>
        <dbReference type="ARBA" id="ARBA00022519"/>
    </source>
</evidence>
<feature type="transmembrane region" description="Helical" evidence="5">
    <location>
        <begin position="186"/>
        <end position="205"/>
    </location>
</feature>
<keyword evidence="3" id="KW-0813">Transport</keyword>
<keyword evidence="5" id="KW-0472">Membrane</keyword>
<gene>
    <name evidence="7" type="ORF">COS99_01525</name>
</gene>
<dbReference type="AlphaFoldDB" id="A0A2J0L0N1"/>
<dbReference type="Proteomes" id="UP000230052">
    <property type="component" value="Unassembled WGS sequence"/>
</dbReference>
<feature type="transmembrane region" description="Helical" evidence="5">
    <location>
        <begin position="41"/>
        <end position="59"/>
    </location>
</feature>
<feature type="transmembrane region" description="Helical" evidence="5">
    <location>
        <begin position="79"/>
        <end position="103"/>
    </location>
</feature>
<dbReference type="PROSITE" id="PS51012">
    <property type="entry name" value="ABC_TM2"/>
    <property type="match status" value="1"/>
</dbReference>
<keyword evidence="4" id="KW-1003">Cell membrane</keyword>
<name>A0A2J0L0N1_9BACT</name>
<dbReference type="GO" id="GO:0015920">
    <property type="term" value="P:lipopolysaccharide transport"/>
    <property type="evidence" value="ECO:0007669"/>
    <property type="project" value="TreeGrafter"/>
</dbReference>
<accession>A0A2J0L0N1</accession>
<evidence type="ECO:0000256" key="3">
    <source>
        <dbReference type="ARBA" id="ARBA00022448"/>
    </source>
</evidence>
<evidence type="ECO:0000256" key="1">
    <source>
        <dbReference type="ARBA" id="ARBA00004429"/>
    </source>
</evidence>
<keyword evidence="5" id="KW-1133">Transmembrane helix</keyword>